<dbReference type="AlphaFoldDB" id="A0A1L3MUR5"/>
<accession>A0A1L3MUR5</accession>
<organism evidence="2 3">
    <name type="scientific">Bacillus weihaiensis</name>
    <dbReference type="NCBI Taxonomy" id="1547283"/>
    <lineage>
        <taxon>Bacteria</taxon>
        <taxon>Bacillati</taxon>
        <taxon>Bacillota</taxon>
        <taxon>Bacilli</taxon>
        <taxon>Bacillales</taxon>
        <taxon>Bacillaceae</taxon>
        <taxon>Bacillus</taxon>
    </lineage>
</organism>
<feature type="transmembrane region" description="Helical" evidence="1">
    <location>
        <begin position="36"/>
        <end position="56"/>
    </location>
</feature>
<dbReference type="RefSeq" id="WP_072580867.1">
    <property type="nucleotide sequence ID" value="NZ_CP016020.1"/>
</dbReference>
<evidence type="ECO:0000313" key="3">
    <source>
        <dbReference type="Proteomes" id="UP000181936"/>
    </source>
</evidence>
<gene>
    <name evidence="2" type="ORF">A9C19_15675</name>
</gene>
<protein>
    <submittedName>
        <fullName evidence="2">Uncharacterized protein</fullName>
    </submittedName>
</protein>
<feature type="transmembrane region" description="Helical" evidence="1">
    <location>
        <begin position="63"/>
        <end position="89"/>
    </location>
</feature>
<dbReference type="Proteomes" id="UP000181936">
    <property type="component" value="Chromosome"/>
</dbReference>
<evidence type="ECO:0000313" key="2">
    <source>
        <dbReference type="EMBL" id="APH06064.1"/>
    </source>
</evidence>
<dbReference type="EMBL" id="CP016020">
    <property type="protein sequence ID" value="APH06064.1"/>
    <property type="molecule type" value="Genomic_DNA"/>
</dbReference>
<dbReference type="KEGG" id="bwh:A9C19_15675"/>
<sequence length="91" mass="10498">MNKILVFLAYFLFFLPFLFIINFLFTIFPIETLQGLPIFFPLIFCSIGLLLSILSYRMKKSVLALLAIIMNALLFLFPFLYMIGGVVFFGP</sequence>
<name>A0A1L3MUR5_9BACI</name>
<keyword evidence="1" id="KW-0812">Transmembrane</keyword>
<proteinExistence type="predicted"/>
<keyword evidence="3" id="KW-1185">Reference proteome</keyword>
<evidence type="ECO:0000256" key="1">
    <source>
        <dbReference type="SAM" id="Phobius"/>
    </source>
</evidence>
<feature type="transmembrane region" description="Helical" evidence="1">
    <location>
        <begin position="7"/>
        <end position="30"/>
    </location>
</feature>
<reference evidence="2 3" key="1">
    <citation type="journal article" date="2016" name="Sci. Rep.">
        <title>Complete genome sequence and transcriptomic analysis of a novel marine strain Bacillus weihaiensis reveals the mechanism of brown algae degradation.</title>
        <authorList>
            <person name="Zhu Y."/>
            <person name="Chen P."/>
            <person name="Bao Y."/>
            <person name="Men Y."/>
            <person name="Zeng Y."/>
            <person name="Yang J."/>
            <person name="Sun J."/>
            <person name="Sun Y."/>
        </authorList>
    </citation>
    <scope>NUCLEOTIDE SEQUENCE [LARGE SCALE GENOMIC DNA]</scope>
    <source>
        <strain evidence="2 3">Alg07</strain>
    </source>
</reference>
<dbReference type="OrthoDB" id="2886576at2"/>
<keyword evidence="1" id="KW-0472">Membrane</keyword>
<dbReference type="STRING" id="1547283.A9C19_15675"/>
<keyword evidence="1" id="KW-1133">Transmembrane helix</keyword>